<keyword evidence="9" id="KW-0961">Cell wall biogenesis/degradation</keyword>
<dbReference type="Pfam" id="PF00275">
    <property type="entry name" value="EPSP_synthase"/>
    <property type="match status" value="1"/>
</dbReference>
<keyword evidence="3" id="KW-0963">Cytoplasm</keyword>
<dbReference type="GO" id="GO:0009252">
    <property type="term" value="P:peptidoglycan biosynthetic process"/>
    <property type="evidence" value="ECO:0007669"/>
    <property type="project" value="UniProtKB-KW"/>
</dbReference>
<evidence type="ECO:0000256" key="14">
    <source>
        <dbReference type="ARBA" id="ARBA00042842"/>
    </source>
</evidence>
<dbReference type="InterPro" id="IPR013792">
    <property type="entry name" value="RNA3'P_cycl/enolpyr_Trfase_a/b"/>
</dbReference>
<keyword evidence="8" id="KW-0131">Cell cycle</keyword>
<evidence type="ECO:0000256" key="6">
    <source>
        <dbReference type="ARBA" id="ARBA00022960"/>
    </source>
</evidence>
<feature type="domain" description="Enolpyruvate transferase" evidence="16">
    <location>
        <begin position="7"/>
        <end position="338"/>
    </location>
</feature>
<evidence type="ECO:0000256" key="2">
    <source>
        <dbReference type="ARBA" id="ARBA00004752"/>
    </source>
</evidence>
<comment type="catalytic activity">
    <reaction evidence="15">
        <text>phosphoenolpyruvate + UDP-N-acetyl-alpha-D-glucosamine = UDP-N-acetyl-3-O-(1-carboxyvinyl)-alpha-D-glucosamine + phosphate</text>
        <dbReference type="Rhea" id="RHEA:18681"/>
        <dbReference type="ChEBI" id="CHEBI:43474"/>
        <dbReference type="ChEBI" id="CHEBI:57705"/>
        <dbReference type="ChEBI" id="CHEBI:58702"/>
        <dbReference type="ChEBI" id="CHEBI:68483"/>
        <dbReference type="EC" id="2.5.1.7"/>
    </reaction>
</comment>
<feature type="non-terminal residue" evidence="17">
    <location>
        <position position="338"/>
    </location>
</feature>
<gene>
    <name evidence="17" type="ORF">METZ01_LOCUS293913</name>
</gene>
<dbReference type="GO" id="GO:0071555">
    <property type="term" value="P:cell wall organization"/>
    <property type="evidence" value="ECO:0007669"/>
    <property type="project" value="UniProtKB-KW"/>
</dbReference>
<name>A0A382LWC4_9ZZZZ</name>
<dbReference type="EC" id="2.5.1.7" evidence="11"/>
<comment type="similarity">
    <text evidence="10">Belongs to the EPSP synthase family. MurA subfamily.</text>
</comment>
<evidence type="ECO:0000256" key="9">
    <source>
        <dbReference type="ARBA" id="ARBA00023316"/>
    </source>
</evidence>
<evidence type="ECO:0000256" key="7">
    <source>
        <dbReference type="ARBA" id="ARBA00022984"/>
    </source>
</evidence>
<dbReference type="Gene3D" id="3.65.10.10">
    <property type="entry name" value="Enolpyruvate transferase domain"/>
    <property type="match status" value="2"/>
</dbReference>
<evidence type="ECO:0000256" key="10">
    <source>
        <dbReference type="ARBA" id="ARBA00038367"/>
    </source>
</evidence>
<evidence type="ECO:0000256" key="4">
    <source>
        <dbReference type="ARBA" id="ARBA00022618"/>
    </source>
</evidence>
<dbReference type="NCBIfam" id="NF006873">
    <property type="entry name" value="PRK09369.1"/>
    <property type="match status" value="1"/>
</dbReference>
<evidence type="ECO:0000313" key="17">
    <source>
        <dbReference type="EMBL" id="SVC41059.1"/>
    </source>
</evidence>
<evidence type="ECO:0000256" key="12">
    <source>
        <dbReference type="ARBA" id="ARBA00039754"/>
    </source>
</evidence>
<dbReference type="PANTHER" id="PTHR43783:SF1">
    <property type="entry name" value="UDP-N-ACETYLGLUCOSAMINE 1-CARBOXYVINYLTRANSFERASE"/>
    <property type="match status" value="1"/>
</dbReference>
<evidence type="ECO:0000256" key="15">
    <source>
        <dbReference type="ARBA" id="ARBA00047527"/>
    </source>
</evidence>
<keyword evidence="5" id="KW-0808">Transferase</keyword>
<dbReference type="AlphaFoldDB" id="A0A382LWC4"/>
<comment type="pathway">
    <text evidence="2">Cell wall biogenesis; peptidoglycan biosynthesis.</text>
</comment>
<keyword evidence="4" id="KW-0132">Cell division</keyword>
<evidence type="ECO:0000256" key="13">
    <source>
        <dbReference type="ARBA" id="ARBA00042443"/>
    </source>
</evidence>
<dbReference type="GO" id="GO:0019277">
    <property type="term" value="P:UDP-N-acetylgalactosamine biosynthetic process"/>
    <property type="evidence" value="ECO:0007669"/>
    <property type="project" value="InterPro"/>
</dbReference>
<dbReference type="CDD" id="cd01555">
    <property type="entry name" value="UdpNAET"/>
    <property type="match status" value="1"/>
</dbReference>
<keyword evidence="6" id="KW-0133">Cell shape</keyword>
<proteinExistence type="inferred from homology"/>
<dbReference type="SUPFAM" id="SSF55205">
    <property type="entry name" value="EPT/RTPC-like"/>
    <property type="match status" value="1"/>
</dbReference>
<organism evidence="17">
    <name type="scientific">marine metagenome</name>
    <dbReference type="NCBI Taxonomy" id="408172"/>
    <lineage>
        <taxon>unclassified sequences</taxon>
        <taxon>metagenomes</taxon>
        <taxon>ecological metagenomes</taxon>
    </lineage>
</organism>
<dbReference type="GO" id="GO:0005737">
    <property type="term" value="C:cytoplasm"/>
    <property type="evidence" value="ECO:0007669"/>
    <property type="project" value="UniProtKB-SubCell"/>
</dbReference>
<dbReference type="EMBL" id="UINC01089727">
    <property type="protein sequence ID" value="SVC41059.1"/>
    <property type="molecule type" value="Genomic_DNA"/>
</dbReference>
<dbReference type="PANTHER" id="PTHR43783">
    <property type="entry name" value="UDP-N-ACETYLGLUCOSAMINE 1-CARBOXYVINYLTRANSFERASE"/>
    <property type="match status" value="1"/>
</dbReference>
<dbReference type="InterPro" id="IPR050068">
    <property type="entry name" value="MurA_subfamily"/>
</dbReference>
<protein>
    <recommendedName>
        <fullName evidence="12">UDP-N-acetylglucosamine 1-carboxyvinyltransferase</fullName>
        <ecNumber evidence="11">2.5.1.7</ecNumber>
    </recommendedName>
    <alternativeName>
        <fullName evidence="13">Enoylpyruvate transferase</fullName>
    </alternativeName>
    <alternativeName>
        <fullName evidence="14">UDP-N-acetylglucosamine enolpyruvyl transferase</fullName>
    </alternativeName>
</protein>
<evidence type="ECO:0000256" key="3">
    <source>
        <dbReference type="ARBA" id="ARBA00022490"/>
    </source>
</evidence>
<dbReference type="InterPro" id="IPR005750">
    <property type="entry name" value="UDP_GlcNAc_COvinyl_MurA"/>
</dbReference>
<reference evidence="17" key="1">
    <citation type="submission" date="2018-05" db="EMBL/GenBank/DDBJ databases">
        <authorList>
            <person name="Lanie J.A."/>
            <person name="Ng W.-L."/>
            <person name="Kazmierczak K.M."/>
            <person name="Andrzejewski T.M."/>
            <person name="Davidsen T.M."/>
            <person name="Wayne K.J."/>
            <person name="Tettelin H."/>
            <person name="Glass J.I."/>
            <person name="Rusch D."/>
            <person name="Podicherti R."/>
            <person name="Tsui H.-C.T."/>
            <person name="Winkler M.E."/>
        </authorList>
    </citation>
    <scope>NUCLEOTIDE SEQUENCE</scope>
</reference>
<evidence type="ECO:0000256" key="5">
    <source>
        <dbReference type="ARBA" id="ARBA00022679"/>
    </source>
</evidence>
<evidence type="ECO:0000256" key="11">
    <source>
        <dbReference type="ARBA" id="ARBA00039108"/>
    </source>
</evidence>
<evidence type="ECO:0000256" key="1">
    <source>
        <dbReference type="ARBA" id="ARBA00004496"/>
    </source>
</evidence>
<sequence length="338" mass="37390">MDQFVVEGPCRLQGEVTVPGAKNSISKLIAASMLTDKPCEFSNVPAIADTVDTLDICRALGTQFDKPEARLLQVRTKSVTNSEVPADMALKNRLSVMMLAPLLHRTGEAIIHAAGGDRIGVRPVDFHLEAYRRMGADVKVVDEVYHVRSQRLRGAEITLPYPSVSATENILLAAVLAEGRTYIRNAAIEPEIIDLALYLQKMGAIIDQQVDRTYVIEGVQTLTGATHEIIPDRFVSASLGAAALLTEGDVFVRQARQRDMLTFLNTIRRIGGSFEIESDGIRFFHNRPLRALSMETSVHPGFMTDWQPPFVVLLTQAEGMSVIHETVFENRFGYVNQL</sequence>
<dbReference type="InterPro" id="IPR036968">
    <property type="entry name" value="Enolpyruvate_Tfrase_sf"/>
</dbReference>
<accession>A0A382LWC4</accession>
<evidence type="ECO:0000259" key="16">
    <source>
        <dbReference type="Pfam" id="PF00275"/>
    </source>
</evidence>
<dbReference type="InterPro" id="IPR001986">
    <property type="entry name" value="Enolpyruvate_Tfrase_dom"/>
</dbReference>
<evidence type="ECO:0000256" key="8">
    <source>
        <dbReference type="ARBA" id="ARBA00023306"/>
    </source>
</evidence>
<dbReference type="GO" id="GO:0008360">
    <property type="term" value="P:regulation of cell shape"/>
    <property type="evidence" value="ECO:0007669"/>
    <property type="project" value="UniProtKB-KW"/>
</dbReference>
<dbReference type="GO" id="GO:0008760">
    <property type="term" value="F:UDP-N-acetylglucosamine 1-carboxyvinyltransferase activity"/>
    <property type="evidence" value="ECO:0007669"/>
    <property type="project" value="UniProtKB-EC"/>
</dbReference>
<comment type="subcellular location">
    <subcellularLocation>
        <location evidence="1">Cytoplasm</location>
    </subcellularLocation>
</comment>
<keyword evidence="7" id="KW-0573">Peptidoglycan synthesis</keyword>
<dbReference type="GO" id="GO:0051301">
    <property type="term" value="P:cell division"/>
    <property type="evidence" value="ECO:0007669"/>
    <property type="project" value="UniProtKB-KW"/>
</dbReference>